<dbReference type="EMBL" id="CAJVPV010000308">
    <property type="protein sequence ID" value="CAG8450629.1"/>
    <property type="molecule type" value="Genomic_DNA"/>
</dbReference>
<dbReference type="GO" id="GO:0003884">
    <property type="term" value="F:D-amino-acid oxidase activity"/>
    <property type="evidence" value="ECO:0007669"/>
    <property type="project" value="InterPro"/>
</dbReference>
<dbReference type="InterPro" id="IPR023209">
    <property type="entry name" value="DAO"/>
</dbReference>
<proteinExistence type="predicted"/>
<accession>A0A9N8VHA9</accession>
<dbReference type="AlphaFoldDB" id="A0A9N8VHA9"/>
<dbReference type="GO" id="GO:0019478">
    <property type="term" value="P:D-amino acid catabolic process"/>
    <property type="evidence" value="ECO:0007669"/>
    <property type="project" value="TreeGrafter"/>
</dbReference>
<evidence type="ECO:0000313" key="6">
    <source>
        <dbReference type="Proteomes" id="UP000789342"/>
    </source>
</evidence>
<evidence type="ECO:0000256" key="2">
    <source>
        <dbReference type="ARBA" id="ARBA00022630"/>
    </source>
</evidence>
<dbReference type="PANTHER" id="PTHR11530">
    <property type="entry name" value="D-AMINO ACID OXIDASE"/>
    <property type="match status" value="1"/>
</dbReference>
<dbReference type="Proteomes" id="UP000789342">
    <property type="component" value="Unassembled WGS sequence"/>
</dbReference>
<dbReference type="GO" id="GO:0005737">
    <property type="term" value="C:cytoplasm"/>
    <property type="evidence" value="ECO:0007669"/>
    <property type="project" value="TreeGrafter"/>
</dbReference>
<keyword evidence="2" id="KW-0285">Flavoprotein</keyword>
<dbReference type="Gene3D" id="3.30.9.10">
    <property type="entry name" value="D-Amino Acid Oxidase, subunit A, domain 2"/>
    <property type="match status" value="1"/>
</dbReference>
<evidence type="ECO:0000313" key="5">
    <source>
        <dbReference type="EMBL" id="CAG8450629.1"/>
    </source>
</evidence>
<reference evidence="5" key="1">
    <citation type="submission" date="2021-06" db="EMBL/GenBank/DDBJ databases">
        <authorList>
            <person name="Kallberg Y."/>
            <person name="Tangrot J."/>
            <person name="Rosling A."/>
        </authorList>
    </citation>
    <scope>NUCLEOTIDE SEQUENCE</scope>
    <source>
        <strain evidence="5">CL551</strain>
    </source>
</reference>
<name>A0A9N8VHA9_9GLOM</name>
<keyword evidence="4" id="KW-0560">Oxidoreductase</keyword>
<evidence type="ECO:0000256" key="4">
    <source>
        <dbReference type="ARBA" id="ARBA00023002"/>
    </source>
</evidence>
<dbReference type="PANTHER" id="PTHR11530:SF11">
    <property type="entry name" value="D-ASPARTATE OXIDASE"/>
    <property type="match status" value="1"/>
</dbReference>
<dbReference type="OrthoDB" id="2015447at2759"/>
<comment type="caution">
    <text evidence="5">The sequence shown here is derived from an EMBL/GenBank/DDBJ whole genome shotgun (WGS) entry which is preliminary data.</text>
</comment>
<evidence type="ECO:0000256" key="3">
    <source>
        <dbReference type="ARBA" id="ARBA00022827"/>
    </source>
</evidence>
<evidence type="ECO:0000256" key="1">
    <source>
        <dbReference type="ARBA" id="ARBA00001974"/>
    </source>
</evidence>
<gene>
    <name evidence="5" type="ORF">AMORRO_LOCUS879</name>
</gene>
<keyword evidence="3" id="KW-0274">FAD</keyword>
<organism evidence="5 6">
    <name type="scientific">Acaulospora morrowiae</name>
    <dbReference type="NCBI Taxonomy" id="94023"/>
    <lineage>
        <taxon>Eukaryota</taxon>
        <taxon>Fungi</taxon>
        <taxon>Fungi incertae sedis</taxon>
        <taxon>Mucoromycota</taxon>
        <taxon>Glomeromycotina</taxon>
        <taxon>Glomeromycetes</taxon>
        <taxon>Diversisporales</taxon>
        <taxon>Acaulosporaceae</taxon>
        <taxon>Acaulospora</taxon>
    </lineage>
</organism>
<comment type="cofactor">
    <cofactor evidence="1">
        <name>FAD</name>
        <dbReference type="ChEBI" id="CHEBI:57692"/>
    </cofactor>
</comment>
<protein>
    <submittedName>
        <fullName evidence="5">11707_t:CDS:1</fullName>
    </submittedName>
</protein>
<sequence>MTCTKSVIIKRTTSRDSKIKILLGLVLIGEAMQNLKTLDNKSSETGIMIVEGFDYWDEILHQIGRNHGSRIYYRHLSKEELSNGVEFGTTYKTFPINSPKYLSYLLKSFNSLGGSTKCISLSHIKDAKFENTDIGQIILVQLPVGHVNWTFERYAAGRIDGGMHRKNEKLIYVVPRDKGEVVLGGTYVRRIFYKIFILFIRQSKLSLTTIYAM</sequence>
<dbReference type="GO" id="GO:0071949">
    <property type="term" value="F:FAD binding"/>
    <property type="evidence" value="ECO:0007669"/>
    <property type="project" value="InterPro"/>
</dbReference>
<keyword evidence="6" id="KW-1185">Reference proteome</keyword>